<name>A0A934NTB1_9NOCA</name>
<keyword evidence="6" id="KW-1185">Reference proteome</keyword>
<reference evidence="5" key="1">
    <citation type="submission" date="2020-12" db="EMBL/GenBank/DDBJ databases">
        <title>Antrihabitans popcorni sp. nov. and Antrihabitans auranticaus sp. nov., isolated from a larva cave.</title>
        <authorList>
            <person name="Lee S.D."/>
            <person name="Kim I.S."/>
        </authorList>
    </citation>
    <scope>NUCLEOTIDE SEQUENCE</scope>
    <source>
        <strain evidence="5">YC3-6</strain>
    </source>
</reference>
<keyword evidence="2" id="KW-0645">Protease</keyword>
<dbReference type="Gene3D" id="3.40.50.880">
    <property type="match status" value="1"/>
</dbReference>
<dbReference type="Proteomes" id="UP000655868">
    <property type="component" value="Unassembled WGS sequence"/>
</dbReference>
<keyword evidence="3" id="KW-0378">Hydrolase</keyword>
<dbReference type="RefSeq" id="WP_199705962.1">
    <property type="nucleotide sequence ID" value="NZ_JAEMNV010000006.1"/>
</dbReference>
<dbReference type="InterPro" id="IPR005320">
    <property type="entry name" value="Peptidase_S51"/>
</dbReference>
<dbReference type="PANTHER" id="PTHR20842">
    <property type="entry name" value="PROTEASE S51 ALPHA-ASPARTYL DIPEPTIDASE"/>
    <property type="match status" value="1"/>
</dbReference>
<dbReference type="GO" id="GO:0008236">
    <property type="term" value="F:serine-type peptidase activity"/>
    <property type="evidence" value="ECO:0007669"/>
    <property type="project" value="UniProtKB-KW"/>
</dbReference>
<evidence type="ECO:0000313" key="6">
    <source>
        <dbReference type="Proteomes" id="UP000655868"/>
    </source>
</evidence>
<dbReference type="InterPro" id="IPR029062">
    <property type="entry name" value="Class_I_gatase-like"/>
</dbReference>
<evidence type="ECO:0000256" key="3">
    <source>
        <dbReference type="ARBA" id="ARBA00022801"/>
    </source>
</evidence>
<proteinExistence type="inferred from homology"/>
<dbReference type="PANTHER" id="PTHR20842:SF0">
    <property type="entry name" value="ALPHA-ASPARTYL DIPEPTIDASE"/>
    <property type="match status" value="1"/>
</dbReference>
<comment type="caution">
    <text evidence="5">The sequence shown here is derived from an EMBL/GenBank/DDBJ whole genome shotgun (WGS) entry which is preliminary data.</text>
</comment>
<dbReference type="SUPFAM" id="SSF52317">
    <property type="entry name" value="Class I glutamine amidotransferase-like"/>
    <property type="match status" value="1"/>
</dbReference>
<evidence type="ECO:0000313" key="5">
    <source>
        <dbReference type="EMBL" id="MBJ8341096.1"/>
    </source>
</evidence>
<comment type="similarity">
    <text evidence="1">Belongs to the peptidase S51 family.</text>
</comment>
<evidence type="ECO:0000256" key="2">
    <source>
        <dbReference type="ARBA" id="ARBA00022670"/>
    </source>
</evidence>
<organism evidence="5 6">
    <name type="scientific">Antrihabitans stalagmiti</name>
    <dbReference type="NCBI Taxonomy" id="2799499"/>
    <lineage>
        <taxon>Bacteria</taxon>
        <taxon>Bacillati</taxon>
        <taxon>Actinomycetota</taxon>
        <taxon>Actinomycetes</taxon>
        <taxon>Mycobacteriales</taxon>
        <taxon>Nocardiaceae</taxon>
        <taxon>Antrihabitans</taxon>
    </lineage>
</organism>
<keyword evidence="5" id="KW-0315">Glutamine amidotransferase</keyword>
<gene>
    <name evidence="5" type="ORF">JGU71_19600</name>
</gene>
<dbReference type="AlphaFoldDB" id="A0A934NTB1"/>
<evidence type="ECO:0000256" key="1">
    <source>
        <dbReference type="ARBA" id="ARBA00006534"/>
    </source>
</evidence>
<dbReference type="Pfam" id="PF03575">
    <property type="entry name" value="Peptidase_S51"/>
    <property type="match status" value="1"/>
</dbReference>
<evidence type="ECO:0000256" key="4">
    <source>
        <dbReference type="ARBA" id="ARBA00022825"/>
    </source>
</evidence>
<sequence length="213" mass="23039">MRLFLASYRFGAHRDRLLTLLGTPPGRVAVIANAADAWPASARASAVTSDIVPLQKLGFSAEEVDLREYVGRADDLAESLSGFPLLWVRGGNTFVLRAQFARSGADVVVPELLGADRIVYAGYSAGACVLTPSLHGLESSDNPDEVQPTCGIEPIWSGLGLVDRAIVPHWQSQFDDPAVLQRVAEGFRDKQVPFWTLTDEQVVVVDGPRVDVL</sequence>
<dbReference type="EMBL" id="JAEMNV010000006">
    <property type="protein sequence ID" value="MBJ8341096.1"/>
    <property type="molecule type" value="Genomic_DNA"/>
</dbReference>
<dbReference type="GO" id="GO:0006508">
    <property type="term" value="P:proteolysis"/>
    <property type="evidence" value="ECO:0007669"/>
    <property type="project" value="UniProtKB-KW"/>
</dbReference>
<accession>A0A934NTB1</accession>
<keyword evidence="4" id="KW-0720">Serine protease</keyword>
<protein>
    <submittedName>
        <fullName evidence="5">Type 1 glutamine amidotransferase-like domain-containing protein</fullName>
    </submittedName>
</protein>